<dbReference type="SUPFAM" id="SSF52047">
    <property type="entry name" value="RNI-like"/>
    <property type="match status" value="1"/>
</dbReference>
<comment type="caution">
    <text evidence="2">The sequence shown here is derived from an EMBL/GenBank/DDBJ whole genome shotgun (WGS) entry which is preliminary data.</text>
</comment>
<name>A0AAP0PRJ5_9MAGN</name>
<accession>A0AAP0PRJ5</accession>
<dbReference type="PANTHER" id="PTHR31900:SF32">
    <property type="entry name" value="F-BOX_RNI_FBD-LIKE DOMAIN PROTEIN"/>
    <property type="match status" value="1"/>
</dbReference>
<dbReference type="EMBL" id="JBBNAF010000004">
    <property type="protein sequence ID" value="KAK9151855.1"/>
    <property type="molecule type" value="Genomic_DNA"/>
</dbReference>
<dbReference type="InterPro" id="IPR032675">
    <property type="entry name" value="LRR_dom_sf"/>
</dbReference>
<sequence length="204" mass="23232">MARTTKHEIDEPGSASLSFTALPPSLGSDKATSIAGNLLGLRLTCDDACDEFRIHSWTSTVANESVHELDLYVTEHEPYVIPSSIYRCESLEALKILYSYSRVVFTPPTLISLPSLRTLVIFKDEGLIQQFFSSSPALQHLNLHNFRFPNHKKLVFFITSLNHLRITEPRFEYNEEYSQTIKIFAPNLDHLCGLTETLPREYIL</sequence>
<keyword evidence="3" id="KW-1185">Reference proteome</keyword>
<dbReference type="Gene3D" id="3.80.10.10">
    <property type="entry name" value="Ribonuclease Inhibitor"/>
    <property type="match status" value="1"/>
</dbReference>
<dbReference type="Pfam" id="PF24758">
    <property type="entry name" value="LRR_At5g56370"/>
    <property type="match status" value="1"/>
</dbReference>
<proteinExistence type="predicted"/>
<reference evidence="2 3" key="1">
    <citation type="submission" date="2024-01" db="EMBL/GenBank/DDBJ databases">
        <title>Genome assemblies of Stephania.</title>
        <authorList>
            <person name="Yang L."/>
        </authorList>
    </citation>
    <scope>NUCLEOTIDE SEQUENCE [LARGE SCALE GENOMIC DNA]</scope>
    <source>
        <strain evidence="2">YNDBR</strain>
        <tissue evidence="2">Leaf</tissue>
    </source>
</reference>
<organism evidence="2 3">
    <name type="scientific">Stephania yunnanensis</name>
    <dbReference type="NCBI Taxonomy" id="152371"/>
    <lineage>
        <taxon>Eukaryota</taxon>
        <taxon>Viridiplantae</taxon>
        <taxon>Streptophyta</taxon>
        <taxon>Embryophyta</taxon>
        <taxon>Tracheophyta</taxon>
        <taxon>Spermatophyta</taxon>
        <taxon>Magnoliopsida</taxon>
        <taxon>Ranunculales</taxon>
        <taxon>Menispermaceae</taxon>
        <taxon>Menispermoideae</taxon>
        <taxon>Cissampelideae</taxon>
        <taxon>Stephania</taxon>
    </lineage>
</organism>
<dbReference type="Proteomes" id="UP001420932">
    <property type="component" value="Unassembled WGS sequence"/>
</dbReference>
<dbReference type="InterPro" id="IPR050232">
    <property type="entry name" value="FBL13/AtMIF1-like"/>
</dbReference>
<evidence type="ECO:0000313" key="2">
    <source>
        <dbReference type="EMBL" id="KAK9151855.1"/>
    </source>
</evidence>
<protein>
    <recommendedName>
        <fullName evidence="1">F-box/LRR-repeat protein 15/At3g58940/PEG3-like LRR domain-containing protein</fullName>
    </recommendedName>
</protein>
<dbReference type="AlphaFoldDB" id="A0AAP0PRJ5"/>
<evidence type="ECO:0000259" key="1">
    <source>
        <dbReference type="Pfam" id="PF24758"/>
    </source>
</evidence>
<gene>
    <name evidence="2" type="ORF">Syun_010164</name>
</gene>
<evidence type="ECO:0000313" key="3">
    <source>
        <dbReference type="Proteomes" id="UP001420932"/>
    </source>
</evidence>
<feature type="domain" description="F-box/LRR-repeat protein 15/At3g58940/PEG3-like LRR" evidence="1">
    <location>
        <begin position="55"/>
        <end position="192"/>
    </location>
</feature>
<dbReference type="InterPro" id="IPR055411">
    <property type="entry name" value="LRR_FXL15/At3g58940/PEG3-like"/>
</dbReference>
<dbReference type="PANTHER" id="PTHR31900">
    <property type="entry name" value="F-BOX/RNI SUPERFAMILY PROTEIN-RELATED"/>
    <property type="match status" value="1"/>
</dbReference>